<feature type="signal peptide" evidence="1">
    <location>
        <begin position="1"/>
        <end position="28"/>
    </location>
</feature>
<organism evidence="2">
    <name type="scientific">Setaria italica</name>
    <name type="common">Foxtail millet</name>
    <name type="synonym">Panicum italicum</name>
    <dbReference type="NCBI Taxonomy" id="4555"/>
    <lineage>
        <taxon>Eukaryota</taxon>
        <taxon>Viridiplantae</taxon>
        <taxon>Streptophyta</taxon>
        <taxon>Embryophyta</taxon>
        <taxon>Tracheophyta</taxon>
        <taxon>Spermatophyta</taxon>
        <taxon>Magnoliopsida</taxon>
        <taxon>Liliopsida</taxon>
        <taxon>Poales</taxon>
        <taxon>Poaceae</taxon>
        <taxon>PACMAD clade</taxon>
        <taxon>Panicoideae</taxon>
        <taxon>Panicodae</taxon>
        <taxon>Paniceae</taxon>
        <taxon>Cenchrinae</taxon>
        <taxon>Setaria</taxon>
    </lineage>
</organism>
<accession>K3Y013</accession>
<dbReference type="OrthoDB" id="688612at2759"/>
<dbReference type="AlphaFoldDB" id="K3Y013"/>
<keyword evidence="4" id="KW-1185">Reference proteome</keyword>
<proteinExistence type="predicted"/>
<dbReference type="HOGENOM" id="CLU_2030746_0_0_1"/>
<dbReference type="EnsemblPlants" id="KQL09129">
    <property type="protein sequence ID" value="KQL09129"/>
    <property type="gene ID" value="SETIT_007524mg"/>
</dbReference>
<evidence type="ECO:0000313" key="2">
    <source>
        <dbReference type="EMBL" id="RCV20008.1"/>
    </source>
</evidence>
<reference evidence="2 4" key="1">
    <citation type="journal article" date="2012" name="Nat. Biotechnol.">
        <title>Reference genome sequence of the model plant Setaria.</title>
        <authorList>
            <person name="Bennetzen J.L."/>
            <person name="Schmutz J."/>
            <person name="Wang H."/>
            <person name="Percifield R."/>
            <person name="Hawkins J."/>
            <person name="Pontaroli A.C."/>
            <person name="Estep M."/>
            <person name="Feng L."/>
            <person name="Vaughn J.N."/>
            <person name="Grimwood J."/>
            <person name="Jenkins J."/>
            <person name="Barry K."/>
            <person name="Lindquist E."/>
            <person name="Hellsten U."/>
            <person name="Deshpande S."/>
            <person name="Wang X."/>
            <person name="Wu X."/>
            <person name="Mitros T."/>
            <person name="Triplett J."/>
            <person name="Yang X."/>
            <person name="Ye C.Y."/>
            <person name="Mauro-Herrera M."/>
            <person name="Wang L."/>
            <person name="Li P."/>
            <person name="Sharma M."/>
            <person name="Sharma R."/>
            <person name="Ronald P.C."/>
            <person name="Panaud O."/>
            <person name="Kellogg E.A."/>
            <person name="Brutnell T.P."/>
            <person name="Doust A.N."/>
            <person name="Tuskan G.A."/>
            <person name="Rokhsar D."/>
            <person name="Devos K.M."/>
        </authorList>
    </citation>
    <scope>NUCLEOTIDE SEQUENCE [LARGE SCALE GENOMIC DNA]</scope>
    <source>
        <strain evidence="4">cv. Yugu1</strain>
        <strain evidence="2">Yugu1</strain>
    </source>
</reference>
<evidence type="ECO:0000313" key="3">
    <source>
        <dbReference type="EnsemblPlants" id="KQL09129"/>
    </source>
</evidence>
<dbReference type="EMBL" id="AGNK02002184">
    <property type="status" value="NOT_ANNOTATED_CDS"/>
    <property type="molecule type" value="Genomic_DNA"/>
</dbReference>
<dbReference type="Proteomes" id="UP000004995">
    <property type="component" value="Unassembled WGS sequence"/>
</dbReference>
<dbReference type="OMA" id="CFESCHL"/>
<reference evidence="2" key="2">
    <citation type="submission" date="2015-07" db="EMBL/GenBank/DDBJ databases">
        <authorList>
            <person name="Noorani M."/>
        </authorList>
    </citation>
    <scope>NUCLEOTIDE SEQUENCE</scope>
    <source>
        <strain evidence="2">Yugu1</strain>
    </source>
</reference>
<dbReference type="EMBL" id="CM003531">
    <property type="protein sequence ID" value="RCV20008.1"/>
    <property type="molecule type" value="Genomic_DNA"/>
</dbReference>
<feature type="chain" id="PRO_5010126274" evidence="1">
    <location>
        <begin position="29"/>
        <end position="122"/>
    </location>
</feature>
<dbReference type="Gramene" id="KQL09129">
    <property type="protein sequence ID" value="KQL09129"/>
    <property type="gene ID" value="SETIT_007524mg"/>
</dbReference>
<protein>
    <submittedName>
        <fullName evidence="2 3">Uncharacterized protein</fullName>
    </submittedName>
</protein>
<evidence type="ECO:0000256" key="1">
    <source>
        <dbReference type="SAM" id="SignalP"/>
    </source>
</evidence>
<reference evidence="3" key="3">
    <citation type="submission" date="2018-08" db="UniProtKB">
        <authorList>
            <consortium name="EnsemblPlants"/>
        </authorList>
    </citation>
    <scope>IDENTIFICATION</scope>
    <source>
        <strain evidence="3">Yugu1</strain>
    </source>
</reference>
<name>K3Y013_SETIT</name>
<evidence type="ECO:0000313" key="4">
    <source>
        <dbReference type="Proteomes" id="UP000004995"/>
    </source>
</evidence>
<gene>
    <name evidence="2" type="ORF">SETIT_4G021200v2</name>
</gene>
<sequence>MASSKSIASPALVFLAMMALMLAACAQALAPAPAPAPAPSSQGSCPPGFKSYLDMTDFMRGAGRVAVTFVNPNLMPVVQSILTLIPHTGLKLCVCFESCHLPPHPMCVILSMEQQAYVCAAY</sequence>
<dbReference type="PROSITE" id="PS51257">
    <property type="entry name" value="PROKAR_LIPOPROTEIN"/>
    <property type="match status" value="1"/>
</dbReference>
<keyword evidence="1" id="KW-0732">Signal</keyword>